<dbReference type="Proteomes" id="UP000076023">
    <property type="component" value="Unassembled WGS sequence"/>
</dbReference>
<dbReference type="RefSeq" id="WP_075077572.1">
    <property type="nucleotide sequence ID" value="NZ_BDCO01000002.1"/>
</dbReference>
<keyword evidence="3" id="KW-1185">Reference proteome</keyword>
<dbReference type="InParanoid" id="A0A146G4H4"/>
<dbReference type="OrthoDB" id="9826670at2"/>
<accession>A0A146G4H4</accession>
<dbReference type="EMBL" id="BDCO01000002">
    <property type="protein sequence ID" value="GAT31686.1"/>
    <property type="molecule type" value="Genomic_DNA"/>
</dbReference>
<dbReference type="AlphaFoldDB" id="A0A146G4H4"/>
<reference evidence="3" key="1">
    <citation type="journal article" date="2017" name="Genome Announc.">
        <title>Draft Genome Sequence of Terrimicrobium sacchariphilum NM-5T, a Facultative Anaerobic Soil Bacterium of the Class Spartobacteria.</title>
        <authorList>
            <person name="Qiu Y.L."/>
            <person name="Tourlousse D.M."/>
            <person name="Matsuura N."/>
            <person name="Ohashi A."/>
            <person name="Sekiguchi Y."/>
        </authorList>
    </citation>
    <scope>NUCLEOTIDE SEQUENCE [LARGE SCALE GENOMIC DNA]</scope>
    <source>
        <strain evidence="3">NM-5</strain>
    </source>
</reference>
<evidence type="ECO:0000313" key="2">
    <source>
        <dbReference type="EMBL" id="GAT31686.1"/>
    </source>
</evidence>
<name>A0A146G4H4_TERSA</name>
<keyword evidence="1" id="KW-0732">Signal</keyword>
<organism evidence="2 3">
    <name type="scientific">Terrimicrobium sacchariphilum</name>
    <dbReference type="NCBI Taxonomy" id="690879"/>
    <lineage>
        <taxon>Bacteria</taxon>
        <taxon>Pseudomonadati</taxon>
        <taxon>Verrucomicrobiota</taxon>
        <taxon>Terrimicrobiia</taxon>
        <taxon>Terrimicrobiales</taxon>
        <taxon>Terrimicrobiaceae</taxon>
        <taxon>Terrimicrobium</taxon>
    </lineage>
</organism>
<comment type="caution">
    <text evidence="2">The sequence shown here is derived from an EMBL/GenBank/DDBJ whole genome shotgun (WGS) entry which is preliminary data.</text>
</comment>
<evidence type="ECO:0000313" key="3">
    <source>
        <dbReference type="Proteomes" id="UP000076023"/>
    </source>
</evidence>
<gene>
    <name evidence="2" type="ORF">TSACC_280</name>
</gene>
<evidence type="ECO:0000256" key="1">
    <source>
        <dbReference type="SAM" id="SignalP"/>
    </source>
</evidence>
<sequence>MRKLLTALALVIAATPVFAGRLDIAVIQFGSERTPEELAAALSRTNLSEITNSDRTITNESELKAGNVLFAQSFVASPGARFATSTRLGNQRADVEGQLGSGRVSVNIDIIEGVKLGLRNYATSNYNGSGPVSSAPQIISMKQTRIKGPQVEKGQTKMRTLYLTTILVAQYQP</sequence>
<feature type="signal peptide" evidence="1">
    <location>
        <begin position="1"/>
        <end position="19"/>
    </location>
</feature>
<protein>
    <submittedName>
        <fullName evidence="2">Uncharacterized protein</fullName>
    </submittedName>
</protein>
<feature type="chain" id="PRO_5007524393" evidence="1">
    <location>
        <begin position="20"/>
        <end position="173"/>
    </location>
</feature>
<proteinExistence type="predicted"/>